<proteinExistence type="predicted"/>
<gene>
    <name evidence="1" type="ORF">J2T55_000137</name>
</gene>
<comment type="caution">
    <text evidence="1">The sequence shown here is derived from an EMBL/GenBank/DDBJ whole genome shotgun (WGS) entry which is preliminary data.</text>
</comment>
<dbReference type="EMBL" id="JANUCT010000001">
    <property type="protein sequence ID" value="MCS3902145.1"/>
    <property type="molecule type" value="Genomic_DNA"/>
</dbReference>
<evidence type="ECO:0000313" key="2">
    <source>
        <dbReference type="Proteomes" id="UP001204445"/>
    </source>
</evidence>
<organism evidence="1 2">
    <name type="scientific">Methylohalomonas lacus</name>
    <dbReference type="NCBI Taxonomy" id="398773"/>
    <lineage>
        <taxon>Bacteria</taxon>
        <taxon>Pseudomonadati</taxon>
        <taxon>Pseudomonadota</taxon>
        <taxon>Gammaproteobacteria</taxon>
        <taxon>Methylohalomonadales</taxon>
        <taxon>Methylohalomonadaceae</taxon>
        <taxon>Methylohalomonas</taxon>
    </lineage>
</organism>
<protein>
    <submittedName>
        <fullName evidence="1">Uncharacterized protein</fullName>
    </submittedName>
</protein>
<keyword evidence="2" id="KW-1185">Reference proteome</keyword>
<evidence type="ECO:0000313" key="1">
    <source>
        <dbReference type="EMBL" id="MCS3902145.1"/>
    </source>
</evidence>
<name>A0AAE3HH21_9GAMM</name>
<dbReference type="RefSeq" id="WP_259053512.1">
    <property type="nucleotide sequence ID" value="NZ_JANUCT010000001.1"/>
</dbReference>
<dbReference type="AlphaFoldDB" id="A0AAE3HH21"/>
<accession>A0AAE3HH21</accession>
<sequence length="127" mass="14006">MKQRDKTIADLSGNTCILDRSLLALILFCCLGTPTMAKDTASSHVILNAVYDADCEARGGKLVVVHNNHPSQDIEAQLERYFMNVRQGGRSVVRLNAGDAPQPLGCSRVLVDRAEQHWKLVKAVYLN</sequence>
<reference evidence="1" key="1">
    <citation type="submission" date="2022-08" db="EMBL/GenBank/DDBJ databases">
        <title>Genomic Encyclopedia of Type Strains, Phase III (KMG-III): the genomes of soil and plant-associated and newly described type strains.</title>
        <authorList>
            <person name="Whitman W."/>
        </authorList>
    </citation>
    <scope>NUCLEOTIDE SEQUENCE</scope>
    <source>
        <strain evidence="1">HMT 1</strain>
    </source>
</reference>
<dbReference type="Proteomes" id="UP001204445">
    <property type="component" value="Unassembled WGS sequence"/>
</dbReference>